<name>A0ABW2BTC4_9PSEU</name>
<dbReference type="InterPro" id="IPR050640">
    <property type="entry name" value="Bact_2-comp_sensor_kinase"/>
</dbReference>
<feature type="region of interest" description="Disordered" evidence="2">
    <location>
        <begin position="392"/>
        <end position="448"/>
    </location>
</feature>
<dbReference type="InterPro" id="IPR036890">
    <property type="entry name" value="HATPase_C_sf"/>
</dbReference>
<keyword evidence="1 5" id="KW-0808">Transferase</keyword>
<dbReference type="PANTHER" id="PTHR34220">
    <property type="entry name" value="SENSOR HISTIDINE KINASE YPDA"/>
    <property type="match status" value="1"/>
</dbReference>
<keyword evidence="3" id="KW-0812">Transmembrane</keyword>
<dbReference type="InterPro" id="IPR005467">
    <property type="entry name" value="His_kinase_dom"/>
</dbReference>
<evidence type="ECO:0000256" key="3">
    <source>
        <dbReference type="SAM" id="Phobius"/>
    </source>
</evidence>
<dbReference type="Pfam" id="PF06580">
    <property type="entry name" value="His_kinase"/>
    <property type="match status" value="1"/>
</dbReference>
<dbReference type="SMART" id="SM00387">
    <property type="entry name" value="HATPase_c"/>
    <property type="match status" value="1"/>
</dbReference>
<dbReference type="Gene3D" id="3.30.565.10">
    <property type="entry name" value="Histidine kinase-like ATPase, C-terminal domain"/>
    <property type="match status" value="1"/>
</dbReference>
<evidence type="ECO:0000256" key="1">
    <source>
        <dbReference type="ARBA" id="ARBA00022777"/>
    </source>
</evidence>
<dbReference type="EMBL" id="JBHSXX010000001">
    <property type="protein sequence ID" value="MFC6865590.1"/>
    <property type="molecule type" value="Genomic_DNA"/>
</dbReference>
<keyword evidence="3" id="KW-1133">Transmembrane helix</keyword>
<feature type="domain" description="Histidine kinase" evidence="4">
    <location>
        <begin position="292"/>
        <end position="393"/>
    </location>
</feature>
<proteinExistence type="predicted"/>
<gene>
    <name evidence="5" type="ORF">ACFQGD_00350</name>
</gene>
<evidence type="ECO:0000256" key="2">
    <source>
        <dbReference type="SAM" id="MobiDB-lite"/>
    </source>
</evidence>
<sequence length="448" mass="49429">MNGVFDTSLSQLVPWGVAVLAVIFSVWLYIRSRRPGKATEDAVLRAVHQLSLAAPDLREGLDQEAADRITRHLLDLLGCVAIGITDADGILQSWDGEANDHYVDFVDYIAAAREGNHREIVVHEKLPCDRGNACRMRTAVIVPLIVDGKTEAVLIVVGRSRGQRLIHMADAVAQFVRTQFELASLEESKRALQQAEIKMLRAQISPHFVYNALNTISSMILTDPEEANELLLEFADFTRYSFRSSGMFTTLAEELRNIDRYLTIETARFGGRLNVRLKIAPEVLQVVVPFLIVQPLVENAVKHGLASKPGGGTITVIAEDAGNEALISVEDDGVGMDPARLEELRDSHRTGAHVGLGNINHRMRQLFGPDYPLIVETAKGAGMKVTLRVPKFHPNARPDVPSYTPPKEQTDGSGSPLLPPQQQVTTERTRPTRSRTPPAPDDVTQRVR</sequence>
<comment type="caution">
    <text evidence="5">The sequence shown here is derived from an EMBL/GenBank/DDBJ whole genome shotgun (WGS) entry which is preliminary data.</text>
</comment>
<dbReference type="InterPro" id="IPR003594">
    <property type="entry name" value="HATPase_dom"/>
</dbReference>
<evidence type="ECO:0000259" key="4">
    <source>
        <dbReference type="PROSITE" id="PS50109"/>
    </source>
</evidence>
<dbReference type="GO" id="GO:0016301">
    <property type="term" value="F:kinase activity"/>
    <property type="evidence" value="ECO:0007669"/>
    <property type="project" value="UniProtKB-KW"/>
</dbReference>
<dbReference type="SUPFAM" id="SSF55874">
    <property type="entry name" value="ATPase domain of HSP90 chaperone/DNA topoisomerase II/histidine kinase"/>
    <property type="match status" value="1"/>
</dbReference>
<dbReference type="InterPro" id="IPR010559">
    <property type="entry name" value="Sig_transdc_His_kin_internal"/>
</dbReference>
<dbReference type="PROSITE" id="PS50109">
    <property type="entry name" value="HIS_KIN"/>
    <property type="match status" value="1"/>
</dbReference>
<organism evidence="5 6">
    <name type="scientific">Haloechinothrix salitolerans</name>
    <dbReference type="NCBI Taxonomy" id="926830"/>
    <lineage>
        <taxon>Bacteria</taxon>
        <taxon>Bacillati</taxon>
        <taxon>Actinomycetota</taxon>
        <taxon>Actinomycetes</taxon>
        <taxon>Pseudonocardiales</taxon>
        <taxon>Pseudonocardiaceae</taxon>
        <taxon>Haloechinothrix</taxon>
    </lineage>
</organism>
<accession>A0ABW2BTC4</accession>
<dbReference type="Pfam" id="PF02518">
    <property type="entry name" value="HATPase_c"/>
    <property type="match status" value="1"/>
</dbReference>
<evidence type="ECO:0000313" key="6">
    <source>
        <dbReference type="Proteomes" id="UP001596337"/>
    </source>
</evidence>
<protein>
    <submittedName>
        <fullName evidence="5">Histidine kinase</fullName>
    </submittedName>
</protein>
<dbReference type="Proteomes" id="UP001596337">
    <property type="component" value="Unassembled WGS sequence"/>
</dbReference>
<keyword evidence="3" id="KW-0472">Membrane</keyword>
<keyword evidence="6" id="KW-1185">Reference proteome</keyword>
<dbReference type="PANTHER" id="PTHR34220:SF7">
    <property type="entry name" value="SENSOR HISTIDINE KINASE YPDA"/>
    <property type="match status" value="1"/>
</dbReference>
<dbReference type="RefSeq" id="WP_390183440.1">
    <property type="nucleotide sequence ID" value="NZ_BAABLA010000007.1"/>
</dbReference>
<evidence type="ECO:0000313" key="5">
    <source>
        <dbReference type="EMBL" id="MFC6865590.1"/>
    </source>
</evidence>
<reference evidence="6" key="1">
    <citation type="journal article" date="2019" name="Int. J. Syst. Evol. Microbiol.">
        <title>The Global Catalogue of Microorganisms (GCM) 10K type strain sequencing project: providing services to taxonomists for standard genome sequencing and annotation.</title>
        <authorList>
            <consortium name="The Broad Institute Genomics Platform"/>
            <consortium name="The Broad Institute Genome Sequencing Center for Infectious Disease"/>
            <person name="Wu L."/>
            <person name="Ma J."/>
        </authorList>
    </citation>
    <scope>NUCLEOTIDE SEQUENCE [LARGE SCALE GENOMIC DNA]</scope>
    <source>
        <strain evidence="6">KCTC 32255</strain>
    </source>
</reference>
<feature type="transmembrane region" description="Helical" evidence="3">
    <location>
        <begin position="12"/>
        <end position="30"/>
    </location>
</feature>
<keyword evidence="1 5" id="KW-0418">Kinase</keyword>